<dbReference type="PANTHER" id="PTHR11439">
    <property type="entry name" value="GAG-POL-RELATED RETROTRANSPOSON"/>
    <property type="match status" value="1"/>
</dbReference>
<name>A0A9Q3H3N5_9BASI</name>
<reference evidence="1" key="1">
    <citation type="submission" date="2021-03" db="EMBL/GenBank/DDBJ databases">
        <title>Draft genome sequence of rust myrtle Austropuccinia psidii MF-1, a brazilian biotype.</title>
        <authorList>
            <person name="Quecine M.C."/>
            <person name="Pachon D.M.R."/>
            <person name="Bonatelli M.L."/>
            <person name="Correr F.H."/>
            <person name="Franceschini L.M."/>
            <person name="Leite T.F."/>
            <person name="Margarido G.R.A."/>
            <person name="Almeida C.A."/>
            <person name="Ferrarezi J.A."/>
            <person name="Labate C.A."/>
        </authorList>
    </citation>
    <scope>NUCLEOTIDE SEQUENCE</scope>
    <source>
        <strain evidence="1">MF-1</strain>
    </source>
</reference>
<dbReference type="EMBL" id="AVOT02009773">
    <property type="protein sequence ID" value="MBW0488799.1"/>
    <property type="molecule type" value="Genomic_DNA"/>
</dbReference>
<sequence length="250" mass="27985">MLVVTLAAYPQEYWLECKQEDTSTYYMDSALGQAMLWIYVDDGALVALSAKLLEFISLKLDKALCIKWDEGINNLVNISITPLAGGFELHQPDLINKLLDIDASNITNHSPLPIKFFLKSQKHGVMDKEYLRRIGILLHIAQGSWPDISYAVNYLARSSMGPTIDHRDSLRNLISNLRFTHDKGIFISKSVGSSMRFYVDANRGGKASRSTHGYILFHGTNPIAWRLKQKAMVASSTAQAQYLALSFAAK</sequence>
<evidence type="ECO:0000313" key="1">
    <source>
        <dbReference type="EMBL" id="MBW0488799.1"/>
    </source>
</evidence>
<proteinExistence type="predicted"/>
<dbReference type="PANTHER" id="PTHR11439:SF467">
    <property type="entry name" value="INTEGRASE CATALYTIC DOMAIN-CONTAINING PROTEIN"/>
    <property type="match status" value="1"/>
</dbReference>
<dbReference type="OrthoDB" id="3344688at2759"/>
<keyword evidence="2" id="KW-1185">Reference proteome</keyword>
<protein>
    <recommendedName>
        <fullName evidence="3">Reverse transcriptase Ty1/copia-type domain-containing protein</fullName>
    </recommendedName>
</protein>
<accession>A0A9Q3H3N5</accession>
<evidence type="ECO:0008006" key="3">
    <source>
        <dbReference type="Google" id="ProtNLM"/>
    </source>
</evidence>
<organism evidence="1 2">
    <name type="scientific">Austropuccinia psidii MF-1</name>
    <dbReference type="NCBI Taxonomy" id="1389203"/>
    <lineage>
        <taxon>Eukaryota</taxon>
        <taxon>Fungi</taxon>
        <taxon>Dikarya</taxon>
        <taxon>Basidiomycota</taxon>
        <taxon>Pucciniomycotina</taxon>
        <taxon>Pucciniomycetes</taxon>
        <taxon>Pucciniales</taxon>
        <taxon>Sphaerophragmiaceae</taxon>
        <taxon>Austropuccinia</taxon>
    </lineage>
</organism>
<dbReference type="Proteomes" id="UP000765509">
    <property type="component" value="Unassembled WGS sequence"/>
</dbReference>
<comment type="caution">
    <text evidence="1">The sequence shown here is derived from an EMBL/GenBank/DDBJ whole genome shotgun (WGS) entry which is preliminary data.</text>
</comment>
<gene>
    <name evidence="1" type="ORF">O181_028514</name>
</gene>
<dbReference type="AlphaFoldDB" id="A0A9Q3H3N5"/>
<evidence type="ECO:0000313" key="2">
    <source>
        <dbReference type="Proteomes" id="UP000765509"/>
    </source>
</evidence>